<feature type="domain" description="Xylose isomerase-like TIM barrel" evidence="1">
    <location>
        <begin position="21"/>
        <end position="265"/>
    </location>
</feature>
<proteinExistence type="predicted"/>
<dbReference type="InterPro" id="IPR013022">
    <property type="entry name" value="Xyl_isomerase-like_TIM-brl"/>
</dbReference>
<dbReference type="Pfam" id="PF01261">
    <property type="entry name" value="AP_endonuc_2"/>
    <property type="match status" value="1"/>
</dbReference>
<dbReference type="PANTHER" id="PTHR12110">
    <property type="entry name" value="HYDROXYPYRUVATE ISOMERASE"/>
    <property type="match status" value="1"/>
</dbReference>
<keyword evidence="2" id="KW-0413">Isomerase</keyword>
<dbReference type="GO" id="GO:0016853">
    <property type="term" value="F:isomerase activity"/>
    <property type="evidence" value="ECO:0007669"/>
    <property type="project" value="UniProtKB-KW"/>
</dbReference>
<sequence length="276" mass="31226">MRLGGLISLNSDPEQWVRLHKEAGYSAANAYGMEEGNGEVEDYLREAQRNNLLIAEVGAWSNPIDIDEKKRREAIARCQERLAFAERIGARCCVNIAGSRSETWDGPHPDNLSEDTFALIVETVRTIIDAVQPTRTFYTLETMPWIFPDSPDHYLKLIHAIDRKGFAVHLDPVNMINSPSRYFQNAAFLKECFDKLGPYIKSCHAKDITLDSRLTVHLDEARPGLGALDYKVFLQQMNRLDPDTPLMLEHLSSDEEYGLAAQYIRQTASEIGISIQ</sequence>
<evidence type="ECO:0000313" key="2">
    <source>
        <dbReference type="EMBL" id="MBP1992282.1"/>
    </source>
</evidence>
<dbReference type="InterPro" id="IPR050312">
    <property type="entry name" value="IolE/XylAMocC-like"/>
</dbReference>
<gene>
    <name evidence="2" type="ORF">J2Z66_003890</name>
</gene>
<reference evidence="2 3" key="1">
    <citation type="submission" date="2021-03" db="EMBL/GenBank/DDBJ databases">
        <title>Genomic Encyclopedia of Type Strains, Phase IV (KMG-IV): sequencing the most valuable type-strain genomes for metagenomic binning, comparative biology and taxonomic classification.</title>
        <authorList>
            <person name="Goeker M."/>
        </authorList>
    </citation>
    <scope>NUCLEOTIDE SEQUENCE [LARGE SCALE GENOMIC DNA]</scope>
    <source>
        <strain evidence="2 3">DSM 26048</strain>
    </source>
</reference>
<evidence type="ECO:0000313" key="3">
    <source>
        <dbReference type="Proteomes" id="UP001519287"/>
    </source>
</evidence>
<dbReference type="Proteomes" id="UP001519287">
    <property type="component" value="Unassembled WGS sequence"/>
</dbReference>
<accession>A0ABS4IXK2</accession>
<keyword evidence="3" id="KW-1185">Reference proteome</keyword>
<dbReference type="Gene3D" id="3.20.20.150">
    <property type="entry name" value="Divalent-metal-dependent TIM barrel enzymes"/>
    <property type="match status" value="1"/>
</dbReference>
<dbReference type="SUPFAM" id="SSF51658">
    <property type="entry name" value="Xylose isomerase-like"/>
    <property type="match status" value="1"/>
</dbReference>
<dbReference type="EMBL" id="JAGGLB010000013">
    <property type="protein sequence ID" value="MBP1992282.1"/>
    <property type="molecule type" value="Genomic_DNA"/>
</dbReference>
<comment type="caution">
    <text evidence="2">The sequence shown here is derived from an EMBL/GenBank/DDBJ whole genome shotgun (WGS) entry which is preliminary data.</text>
</comment>
<name>A0ABS4IXK2_9BACL</name>
<dbReference type="InterPro" id="IPR036237">
    <property type="entry name" value="Xyl_isomerase-like_sf"/>
</dbReference>
<protein>
    <submittedName>
        <fullName evidence="2">Sugar phosphate isomerase/epimerase</fullName>
    </submittedName>
</protein>
<dbReference type="PANTHER" id="PTHR12110:SF21">
    <property type="entry name" value="XYLOSE ISOMERASE-LIKE TIM BARREL DOMAIN-CONTAINING PROTEIN"/>
    <property type="match status" value="1"/>
</dbReference>
<dbReference type="RefSeq" id="WP_209973156.1">
    <property type="nucleotide sequence ID" value="NZ_JAGGLB010000013.1"/>
</dbReference>
<organism evidence="2 3">
    <name type="scientific">Paenibacillus eucommiae</name>
    <dbReference type="NCBI Taxonomy" id="1355755"/>
    <lineage>
        <taxon>Bacteria</taxon>
        <taxon>Bacillati</taxon>
        <taxon>Bacillota</taxon>
        <taxon>Bacilli</taxon>
        <taxon>Bacillales</taxon>
        <taxon>Paenibacillaceae</taxon>
        <taxon>Paenibacillus</taxon>
    </lineage>
</organism>
<evidence type="ECO:0000259" key="1">
    <source>
        <dbReference type="Pfam" id="PF01261"/>
    </source>
</evidence>